<comment type="caution">
    <text evidence="1">The sequence shown here is derived from an EMBL/GenBank/DDBJ whole genome shotgun (WGS) entry which is preliminary data.</text>
</comment>
<dbReference type="EMBL" id="JAENIJ010000035">
    <property type="protein sequence ID" value="MBK1884104.1"/>
    <property type="molecule type" value="Genomic_DNA"/>
</dbReference>
<dbReference type="Proteomes" id="UP000603141">
    <property type="component" value="Unassembled WGS sequence"/>
</dbReference>
<reference evidence="1" key="1">
    <citation type="submission" date="2021-01" db="EMBL/GenBank/DDBJ databases">
        <title>Modified the classification status of verrucomicrobia.</title>
        <authorList>
            <person name="Feng X."/>
        </authorList>
    </citation>
    <scope>NUCLEOTIDE SEQUENCE</scope>
    <source>
        <strain evidence="1">KCTC 22041</strain>
    </source>
</reference>
<keyword evidence="2" id="KW-1185">Reference proteome</keyword>
<name>A0A934VY25_9BACT</name>
<accession>A0A934VY25</accession>
<dbReference type="RefSeq" id="WP_200272979.1">
    <property type="nucleotide sequence ID" value="NZ_JAENIJ010000035.1"/>
</dbReference>
<sequence length="83" mass="8866">MKKADIQKVLATAGITFPANAKVDELEKLAADNGIDLSTASNEPEMVSVVATAHLSEGGVYYKPGDSFEVTEERREALGELVK</sequence>
<dbReference type="AlphaFoldDB" id="A0A934VY25"/>
<evidence type="ECO:0000313" key="1">
    <source>
        <dbReference type="EMBL" id="MBK1884104.1"/>
    </source>
</evidence>
<proteinExistence type="predicted"/>
<protein>
    <submittedName>
        <fullName evidence="1">Uncharacterized protein</fullName>
    </submittedName>
</protein>
<organism evidence="1 2">
    <name type="scientific">Luteolibacter pohnpeiensis</name>
    <dbReference type="NCBI Taxonomy" id="454153"/>
    <lineage>
        <taxon>Bacteria</taxon>
        <taxon>Pseudomonadati</taxon>
        <taxon>Verrucomicrobiota</taxon>
        <taxon>Verrucomicrobiia</taxon>
        <taxon>Verrucomicrobiales</taxon>
        <taxon>Verrucomicrobiaceae</taxon>
        <taxon>Luteolibacter</taxon>
    </lineage>
</organism>
<evidence type="ECO:0000313" key="2">
    <source>
        <dbReference type="Proteomes" id="UP000603141"/>
    </source>
</evidence>
<gene>
    <name evidence="1" type="ORF">JIN85_16915</name>
</gene>